<name>A0A9Q9EKT3_9PEZI</name>
<evidence type="ECO:0000259" key="16">
    <source>
        <dbReference type="PROSITE" id="PS51166"/>
    </source>
</evidence>
<dbReference type="AlphaFoldDB" id="A0A9Q9EKT3"/>
<evidence type="ECO:0000256" key="8">
    <source>
        <dbReference type="ARBA" id="ARBA00022837"/>
    </source>
</evidence>
<protein>
    <recommendedName>
        <fullName evidence="4">alpha-amylase</fullName>
        <ecNumber evidence="4">3.2.1.1</ecNumber>
    </recommendedName>
</protein>
<dbReference type="FunFam" id="3.20.20.80:FF:000120">
    <property type="entry name" value="Alpha-amylase A"/>
    <property type="match status" value="1"/>
</dbReference>
<dbReference type="InterPro" id="IPR034836">
    <property type="entry name" value="CBM20_glucoamylase"/>
</dbReference>
<dbReference type="InterPro" id="IPR013780">
    <property type="entry name" value="Glyco_hydro_b"/>
</dbReference>
<evidence type="ECO:0000256" key="12">
    <source>
        <dbReference type="ARBA" id="ARBA00023295"/>
    </source>
</evidence>
<dbReference type="GO" id="GO:0005509">
    <property type="term" value="F:calcium ion binding"/>
    <property type="evidence" value="ECO:0007669"/>
    <property type="project" value="InterPro"/>
</dbReference>
<dbReference type="Proteomes" id="UP001056384">
    <property type="component" value="Chromosome 5"/>
</dbReference>
<organism evidence="17 18">
    <name type="scientific">Septoria linicola</name>
    <dbReference type="NCBI Taxonomy" id="215465"/>
    <lineage>
        <taxon>Eukaryota</taxon>
        <taxon>Fungi</taxon>
        <taxon>Dikarya</taxon>
        <taxon>Ascomycota</taxon>
        <taxon>Pezizomycotina</taxon>
        <taxon>Dothideomycetes</taxon>
        <taxon>Dothideomycetidae</taxon>
        <taxon>Mycosphaerellales</taxon>
        <taxon>Mycosphaerellaceae</taxon>
        <taxon>Septoria</taxon>
    </lineage>
</organism>
<accession>A0A9Q9EKT3</accession>
<dbReference type="PANTHER" id="PTHR10357:SF215">
    <property type="entry name" value="ALPHA-AMYLASE 1"/>
    <property type="match status" value="1"/>
</dbReference>
<dbReference type="InterPro" id="IPR015340">
    <property type="entry name" value="A_amylase_C_dom"/>
</dbReference>
<dbReference type="InterPro" id="IPR013783">
    <property type="entry name" value="Ig-like_fold"/>
</dbReference>
<feature type="domain" description="CBM20" evidence="16">
    <location>
        <begin position="683"/>
        <end position="792"/>
    </location>
</feature>
<dbReference type="FunFam" id="2.60.40.10:FF:000552">
    <property type="entry name" value="Related to glucoamylase"/>
    <property type="match status" value="1"/>
</dbReference>
<dbReference type="Pfam" id="PF00686">
    <property type="entry name" value="CBM_20"/>
    <property type="match status" value="1"/>
</dbReference>
<evidence type="ECO:0000313" key="18">
    <source>
        <dbReference type="Proteomes" id="UP001056384"/>
    </source>
</evidence>
<dbReference type="Pfam" id="PF09260">
    <property type="entry name" value="A_amylase_dom_C"/>
    <property type="match status" value="1"/>
</dbReference>
<dbReference type="EC" id="3.2.1.1" evidence="4"/>
<dbReference type="Gene3D" id="2.60.40.1180">
    <property type="entry name" value="Golgi alpha-mannosidase II"/>
    <property type="match status" value="1"/>
</dbReference>
<evidence type="ECO:0000256" key="7">
    <source>
        <dbReference type="ARBA" id="ARBA00022801"/>
    </source>
</evidence>
<keyword evidence="6 15" id="KW-0732">Signal</keyword>
<dbReference type="InterPro" id="IPR013784">
    <property type="entry name" value="Carb-bd-like_fold"/>
</dbReference>
<dbReference type="SMART" id="SM00642">
    <property type="entry name" value="Aamy"/>
    <property type="match status" value="1"/>
</dbReference>
<evidence type="ECO:0000256" key="11">
    <source>
        <dbReference type="ARBA" id="ARBA00023277"/>
    </source>
</evidence>
<dbReference type="SMART" id="SM01065">
    <property type="entry name" value="CBM_2"/>
    <property type="match status" value="1"/>
</dbReference>
<evidence type="ECO:0000256" key="6">
    <source>
        <dbReference type="ARBA" id="ARBA00022729"/>
    </source>
</evidence>
<dbReference type="GO" id="GO:2001070">
    <property type="term" value="F:starch binding"/>
    <property type="evidence" value="ECO:0007669"/>
    <property type="project" value="InterPro"/>
</dbReference>
<dbReference type="SUPFAM" id="SSF51445">
    <property type="entry name" value="(Trans)glycosidases"/>
    <property type="match status" value="1"/>
</dbReference>
<feature type="region of interest" description="Disordered" evidence="14">
    <location>
        <begin position="507"/>
        <end position="545"/>
    </location>
</feature>
<evidence type="ECO:0000256" key="9">
    <source>
        <dbReference type="ARBA" id="ARBA00023157"/>
    </source>
</evidence>
<keyword evidence="10" id="KW-0325">Glycoprotein</keyword>
<dbReference type="CDD" id="cd11319">
    <property type="entry name" value="AmyAc_euk_AmyA"/>
    <property type="match status" value="1"/>
</dbReference>
<dbReference type="GO" id="GO:0000272">
    <property type="term" value="P:polysaccharide catabolic process"/>
    <property type="evidence" value="ECO:0007669"/>
    <property type="project" value="UniProtKB-KW"/>
</dbReference>
<gene>
    <name evidence="17" type="ORF">Slin15195_G069280</name>
</gene>
<keyword evidence="5" id="KW-0479">Metal-binding</keyword>
<dbReference type="SUPFAM" id="SSF51011">
    <property type="entry name" value="Glycosyl hydrolase domain"/>
    <property type="match status" value="1"/>
</dbReference>
<dbReference type="CDD" id="cd05811">
    <property type="entry name" value="CBM20_glucoamylase"/>
    <property type="match status" value="1"/>
</dbReference>
<evidence type="ECO:0000256" key="2">
    <source>
        <dbReference type="ARBA" id="ARBA00001913"/>
    </source>
</evidence>
<dbReference type="SUPFAM" id="SSF49452">
    <property type="entry name" value="Starch-binding domain-like"/>
    <property type="match status" value="1"/>
</dbReference>
<evidence type="ECO:0000313" key="17">
    <source>
        <dbReference type="EMBL" id="USW53609.1"/>
    </source>
</evidence>
<dbReference type="EMBL" id="CP099422">
    <property type="protein sequence ID" value="USW53609.1"/>
    <property type="molecule type" value="Genomic_DNA"/>
</dbReference>
<sequence length="792" mass="84539">MRLLQSLPLLAGVVSALSSAEWRSQSIYQVLTDRFALANGSTSQSCDWGNYCGGSWQGILNKLDYIKGMGFTAVWISPVVKNIADSQYGRPYHGYWAQDIYSLNSNFGTADDLKALSAGLHARGMYLMVDVVANHMASSSAPSAVKYNQLLPFNDAKYYHPYCPLDYSNATSVQICWMGDTKVPLPDLRTEDAIVQQTFQRWIAQLVQDYSIDGLRLDSAMQTNQEFWPGFVSASGIYSVGEVLDGNPNTLCKWQNYMPGMLNYAAYYWLIRAFSTNTATMNELANNIQWLAGTCQDITLLGNFIENHDQARFPSITTDAGLIKNAIAFIVLNDGIPIVYQGQEQGFSGAVDPYNREPLWTSGYSTKASLYTFIASLNGARRLAITKDTTYAAVKQSVIYSDSQTLVTRKGASASSLISIFTNRGVGNSGKITIPVAKTSFKANTRFTDLLSCDVFTTDTSGNLPVVIKDGLPRALYLSASLSGSDICAYTNTGGVELTTTARVVSSTSNVQKTSTSTATKVTSTSSTRSVTSAPSSTTKAASTSAASPTTIKTSVSSTSSTDGTAPTMTSVATCGGLTNGTTYTTSTNGKSFLIECGVDHFGGDLASVQVSSTNGFKQCIDACASNSACVDVSLSGVACYLKHSVGTNVYNDVYGAKLITSASSSTQPSSTSSSATSTSSSCPVASTVAVTFNQVITTQWLESVSLVGSISELGSWKTSDAFNLSAASYTSTTPLWSGTVNLTAGATFEYKFIKYNTTTKALLAWEADPNRVYTVPRSCSTSAVVGGKWQE</sequence>
<keyword evidence="9" id="KW-1015">Disulfide bond</keyword>
<dbReference type="Pfam" id="PF00128">
    <property type="entry name" value="Alpha-amylase"/>
    <property type="match status" value="1"/>
</dbReference>
<dbReference type="InterPro" id="IPR006047">
    <property type="entry name" value="GH13_cat_dom"/>
</dbReference>
<dbReference type="InterPro" id="IPR002044">
    <property type="entry name" value="CBM20"/>
</dbReference>
<keyword evidence="11" id="KW-0119">Carbohydrate metabolism</keyword>
<feature type="compositionally biased region" description="Low complexity" evidence="14">
    <location>
        <begin position="513"/>
        <end position="545"/>
    </location>
</feature>
<evidence type="ECO:0000256" key="4">
    <source>
        <dbReference type="ARBA" id="ARBA00012595"/>
    </source>
</evidence>
<dbReference type="PROSITE" id="PS51166">
    <property type="entry name" value="CBM20"/>
    <property type="match status" value="1"/>
</dbReference>
<evidence type="ECO:0000256" key="1">
    <source>
        <dbReference type="ARBA" id="ARBA00000548"/>
    </source>
</evidence>
<dbReference type="PANTHER" id="PTHR10357">
    <property type="entry name" value="ALPHA-AMYLASE FAMILY MEMBER"/>
    <property type="match status" value="1"/>
</dbReference>
<dbReference type="Gene3D" id="2.60.40.10">
    <property type="entry name" value="Immunoglobulins"/>
    <property type="match status" value="1"/>
</dbReference>
<evidence type="ECO:0000256" key="15">
    <source>
        <dbReference type="SAM" id="SignalP"/>
    </source>
</evidence>
<keyword evidence="7 17" id="KW-0378">Hydrolase</keyword>
<evidence type="ECO:0000256" key="14">
    <source>
        <dbReference type="SAM" id="MobiDB-lite"/>
    </source>
</evidence>
<comment type="cofactor">
    <cofactor evidence="2">
        <name>Ca(2+)</name>
        <dbReference type="ChEBI" id="CHEBI:29108"/>
    </cofactor>
</comment>
<evidence type="ECO:0000256" key="3">
    <source>
        <dbReference type="ARBA" id="ARBA00008061"/>
    </source>
</evidence>
<dbReference type="GO" id="GO:0004556">
    <property type="term" value="F:alpha-amylase activity"/>
    <property type="evidence" value="ECO:0007669"/>
    <property type="project" value="UniProtKB-EC"/>
</dbReference>
<evidence type="ECO:0000256" key="10">
    <source>
        <dbReference type="ARBA" id="ARBA00023180"/>
    </source>
</evidence>
<evidence type="ECO:0000256" key="13">
    <source>
        <dbReference type="ARBA" id="ARBA00023326"/>
    </source>
</evidence>
<feature type="signal peptide" evidence="15">
    <location>
        <begin position="1"/>
        <end position="16"/>
    </location>
</feature>
<keyword evidence="18" id="KW-1185">Reference proteome</keyword>
<evidence type="ECO:0000256" key="5">
    <source>
        <dbReference type="ARBA" id="ARBA00022723"/>
    </source>
</evidence>
<keyword evidence="12" id="KW-0326">Glycosidase</keyword>
<keyword evidence="13" id="KW-0624">Polysaccharide degradation</keyword>
<dbReference type="Gene3D" id="3.20.20.80">
    <property type="entry name" value="Glycosidases"/>
    <property type="match status" value="1"/>
</dbReference>
<comment type="catalytic activity">
    <reaction evidence="1">
        <text>Endohydrolysis of (1-&gt;4)-alpha-D-glucosidic linkages in polysaccharides containing three or more (1-&gt;4)-alpha-linked D-glucose units.</text>
        <dbReference type="EC" id="3.2.1.1"/>
    </reaction>
</comment>
<feature type="chain" id="PRO_5040341703" description="alpha-amylase" evidence="15">
    <location>
        <begin position="17"/>
        <end position="792"/>
    </location>
</feature>
<reference evidence="17" key="1">
    <citation type="submission" date="2022-06" db="EMBL/GenBank/DDBJ databases">
        <title>Complete genome sequences of two strains of the flax pathogen Septoria linicola.</title>
        <authorList>
            <person name="Lapalu N."/>
            <person name="Simon A."/>
            <person name="Demenou B."/>
            <person name="Paumier D."/>
            <person name="Guillot M.-P."/>
            <person name="Gout L."/>
            <person name="Valade R."/>
        </authorList>
    </citation>
    <scope>NUCLEOTIDE SEQUENCE</scope>
    <source>
        <strain evidence="17">SE15195</strain>
    </source>
</reference>
<keyword evidence="8" id="KW-0106">Calcium</keyword>
<comment type="similarity">
    <text evidence="3">Belongs to the glycosyl hydrolase 13 family.</text>
</comment>
<proteinExistence type="inferred from homology"/>
<dbReference type="InterPro" id="IPR017853">
    <property type="entry name" value="GH"/>
</dbReference>